<name>A0AAV3VX99_9CLOT</name>
<proteinExistence type="predicted"/>
<dbReference type="Proteomes" id="UP000325212">
    <property type="component" value="Unassembled WGS sequence"/>
</dbReference>
<dbReference type="AlphaFoldDB" id="A0AAV3VX99"/>
<evidence type="ECO:0000313" key="2">
    <source>
        <dbReference type="Proteomes" id="UP000325212"/>
    </source>
</evidence>
<keyword evidence="2" id="KW-1185">Reference proteome</keyword>
<gene>
    <name evidence="1" type="ORF">CDIOL_02870</name>
</gene>
<reference evidence="1 2" key="1">
    <citation type="submission" date="2019-06" db="EMBL/GenBank/DDBJ databases">
        <title>Draft genome sequence of Clostridium diolis DSM 15410.</title>
        <authorList>
            <person name="Kobayashi H."/>
            <person name="Tanizawa Y."/>
            <person name="Tohno M."/>
        </authorList>
    </citation>
    <scope>NUCLEOTIDE SEQUENCE [LARGE SCALE GENOMIC DNA]</scope>
    <source>
        <strain evidence="1 2">DSM 15410</strain>
    </source>
</reference>
<dbReference type="EMBL" id="BJLA01000001">
    <property type="protein sequence ID" value="GEA29364.1"/>
    <property type="molecule type" value="Genomic_DNA"/>
</dbReference>
<sequence>MEQPHLKNLSSLFSNAYYTNMYPISMFVISQIFKLEPYSQISVELMHIAYCWFIYTKSVILYTENKLNSLKTKRIEFINAFPIYSYLSSNNAVDK</sequence>
<organism evidence="1 2">
    <name type="scientific">Clostridium diolis</name>
    <dbReference type="NCBI Taxonomy" id="223919"/>
    <lineage>
        <taxon>Bacteria</taxon>
        <taxon>Bacillati</taxon>
        <taxon>Bacillota</taxon>
        <taxon>Clostridia</taxon>
        <taxon>Eubacteriales</taxon>
        <taxon>Clostridiaceae</taxon>
        <taxon>Clostridium</taxon>
    </lineage>
</organism>
<evidence type="ECO:0000313" key="1">
    <source>
        <dbReference type="EMBL" id="GEA29364.1"/>
    </source>
</evidence>
<protein>
    <submittedName>
        <fullName evidence="1">Uncharacterized protein</fullName>
    </submittedName>
</protein>
<accession>A0AAV3VX99</accession>
<comment type="caution">
    <text evidence="1">The sequence shown here is derived from an EMBL/GenBank/DDBJ whole genome shotgun (WGS) entry which is preliminary data.</text>
</comment>